<proteinExistence type="predicted"/>
<evidence type="ECO:0000313" key="1">
    <source>
        <dbReference type="EMBL" id="CAD0354227.1"/>
    </source>
</evidence>
<dbReference type="Gene3D" id="3.60.21.10">
    <property type="match status" value="1"/>
</dbReference>
<dbReference type="EMBL" id="LR828253">
    <property type="protein sequence ID" value="CAD0354227.1"/>
    <property type="molecule type" value="Genomic_DNA"/>
</dbReference>
<accession>A0A6V7ESK8</accession>
<reference evidence="1" key="1">
    <citation type="submission" date="2020-07" db="EMBL/GenBank/DDBJ databases">
        <authorList>
            <person name="Pothier F. J."/>
        </authorList>
    </citation>
    <scope>NUCLEOTIDE SEQUENCE</scope>
    <source>
        <strain evidence="1">CFBP 8129</strain>
    </source>
</reference>
<protein>
    <submittedName>
        <fullName evidence="1">Uncharacterized protein</fullName>
    </submittedName>
</protein>
<name>A0A6V7ESK8_9XANT</name>
<dbReference type="EMBL" id="LR828253">
    <property type="protein sequence ID" value="CAD0354221.1"/>
    <property type="molecule type" value="Genomic_DNA"/>
</dbReference>
<sequence>MLGEQAVASIKHQLDVHTAPTPQFYLSDTTFYDRHTAKHTSHIIGHYRINRQGRDFAVGDMYGCFCAPRLALDAISFDIRCDCLFCVDDLVNGGPASENVIEWLEQT</sequence>
<dbReference type="InterPro" id="IPR029052">
    <property type="entry name" value="Metallo-depent_PP-like"/>
</dbReference>
<gene>
    <name evidence="1" type="ORF">CFBP8129_39270</name>
</gene>
<organism evidence="1">
    <name type="scientific">Xanthomonas hortorum pv. gardneri</name>
    <dbReference type="NCBI Taxonomy" id="2754056"/>
    <lineage>
        <taxon>Bacteria</taxon>
        <taxon>Pseudomonadati</taxon>
        <taxon>Pseudomonadota</taxon>
        <taxon>Gammaproteobacteria</taxon>
        <taxon>Lysobacterales</taxon>
        <taxon>Lysobacteraceae</taxon>
        <taxon>Xanthomonas</taxon>
    </lineage>
</organism>
<dbReference type="SUPFAM" id="SSF56300">
    <property type="entry name" value="Metallo-dependent phosphatases"/>
    <property type="match status" value="1"/>
</dbReference>
<dbReference type="AlphaFoldDB" id="A0A6V7ESK8"/>